<evidence type="ECO:0000256" key="1">
    <source>
        <dbReference type="ARBA" id="ARBA00009381"/>
    </source>
</evidence>
<proteinExistence type="inferred from homology"/>
<dbReference type="EMBL" id="BLET01000250">
    <property type="protein sequence ID" value="GET99928.1"/>
    <property type="molecule type" value="Genomic_DNA"/>
</dbReference>
<dbReference type="InterPro" id="IPR029055">
    <property type="entry name" value="Ntn_hydrolases_N"/>
</dbReference>
<dbReference type="Gene3D" id="3.60.20.40">
    <property type="match status" value="1"/>
</dbReference>
<dbReference type="GeneID" id="45025364"/>
<comment type="caution">
    <text evidence="5">The sequence shown here is derived from an EMBL/GenBank/DDBJ whole genome shotgun (WGS) entry which is preliminary data.</text>
</comment>
<dbReference type="InterPro" id="IPR051792">
    <property type="entry name" value="GGT_bact"/>
</dbReference>
<keyword evidence="3" id="KW-0378">Hydrolase</keyword>
<evidence type="ECO:0000313" key="6">
    <source>
        <dbReference type="EMBL" id="GEU03855.1"/>
    </source>
</evidence>
<reference evidence="5" key="1">
    <citation type="submission" date="2019-12" db="EMBL/GenBank/DDBJ databases">
        <title>Epidemiological and comparative genomic analysis of Bacillus anthracis isolated from northern Vietnam.</title>
        <authorList>
            <person name="Hoang T.T.H."/>
            <person name="Dang D.A."/>
            <person name="Pham M.H."/>
            <person name="Luong M.H."/>
            <person name="Tran N.D."/>
            <person name="Nguyen T.H."/>
            <person name="Nguyen T.T."/>
            <person name="Inoue S."/>
            <person name="Morikawa S."/>
            <person name="Okutani A."/>
        </authorList>
    </citation>
    <scope>NUCLEOTIDE SEQUENCE</scope>
    <source>
        <strain evidence="6">DB</strain>
        <strain evidence="7">QuyetLC</strain>
        <strain evidence="5">TuanDB</strain>
    </source>
</reference>
<dbReference type="KEGG" id="banh:HYU01_29295"/>
<dbReference type="EMBL" id="BLEU01000011">
    <property type="protein sequence ID" value="GEU03855.1"/>
    <property type="molecule type" value="Genomic_DNA"/>
</dbReference>
<evidence type="ECO:0000313" key="7">
    <source>
        <dbReference type="EMBL" id="GEU27147.1"/>
    </source>
</evidence>
<comment type="similarity">
    <text evidence="1">Belongs to the gamma-glutamyltransferase family.</text>
</comment>
<dbReference type="PROSITE" id="PS51257">
    <property type="entry name" value="PROKAR_LIPOPROTEIN"/>
    <property type="match status" value="1"/>
</dbReference>
<dbReference type="Gene3D" id="1.10.246.230">
    <property type="match status" value="1"/>
</dbReference>
<evidence type="ECO:0000256" key="4">
    <source>
        <dbReference type="ARBA" id="ARBA00023145"/>
    </source>
</evidence>
<name>A0A640LEW2_BACAN</name>
<gene>
    <name evidence="6" type="ORF">DB1_51520</name>
    <name evidence="7" type="ORF">QuyetLC_15540</name>
    <name evidence="5" type="ORF">TuanDB_32440</name>
</gene>
<dbReference type="GO" id="GO:0016787">
    <property type="term" value="F:hydrolase activity"/>
    <property type="evidence" value="ECO:0007669"/>
    <property type="project" value="UniProtKB-KW"/>
</dbReference>
<dbReference type="InterPro" id="IPR043137">
    <property type="entry name" value="GGT_ssub_C"/>
</dbReference>
<reference evidence="6" key="2">
    <citation type="submission" date="2019-12" db="EMBL/GenBank/DDBJ databases">
        <authorList>
            <person name="Hoang T.H.H."/>
            <person name="Okutani A."/>
        </authorList>
    </citation>
    <scope>NUCLEOTIDE SEQUENCE</scope>
    <source>
        <strain evidence="6">DB</strain>
        <strain evidence="7">QuyetLC</strain>
    </source>
</reference>
<evidence type="ECO:0000256" key="3">
    <source>
        <dbReference type="ARBA" id="ARBA00022801"/>
    </source>
</evidence>
<dbReference type="AlphaFoldDB" id="A0A640LEW2"/>
<dbReference type="OMA" id="ICGMGPP"/>
<keyword evidence="4" id="KW-0865">Zymogen</keyword>
<dbReference type="GO" id="GO:0016740">
    <property type="term" value="F:transferase activity"/>
    <property type="evidence" value="ECO:0007669"/>
    <property type="project" value="UniProtKB-KW"/>
</dbReference>
<organism evidence="5">
    <name type="scientific">Bacillus anthracis</name>
    <name type="common">anthrax bacterium</name>
    <dbReference type="NCBI Taxonomy" id="1392"/>
    <lineage>
        <taxon>Bacteria</taxon>
        <taxon>Bacillati</taxon>
        <taxon>Bacillota</taxon>
        <taxon>Bacilli</taxon>
        <taxon>Bacillales</taxon>
        <taxon>Bacillaceae</taxon>
        <taxon>Bacillus</taxon>
        <taxon>Bacillus cereus group</taxon>
    </lineage>
</organism>
<accession>A0A640LEW2</accession>
<protein>
    <submittedName>
        <fullName evidence="5">Gamma-glutamyltranspeptidase</fullName>
    </submittedName>
</protein>
<dbReference type="SUPFAM" id="SSF56235">
    <property type="entry name" value="N-terminal nucleophile aminohydrolases (Ntn hydrolases)"/>
    <property type="match status" value="1"/>
</dbReference>
<sequence length="528" mass="58084">MNSFKWGKKIILFCLIVSLMGGIGVSCSFNKIKDSVKQKIDSMGDKGTYGVSASHPLAVEEGMKVLKNGGSAVDAAIVVSYVLGVVELHASGIGGGGGMLIISKDKETFIDYRETTPYFTGNQKPHIGVPGFVAGMEYIHDNYGSLPMGELLQPAINYAEKGFKVDDSLTMRLDLAKPRIYSDKLSIFYPNGEPIETGETLIQTDLARTLKKIQKEGAKGFYEGGVARAISKTAKISLEDIKGYKVEVRKPVKGNYMGYDVYTAPPPFSGVTLLQMLKLAEKKEVYKDVDHTATYMSKMEEISRIAYQDRKKNLGDPNYVNMDPNKMVSDKYISTMKNENGDALSEAEHESTTHFVIIDRDGTVVSSTNTLSNFFGTGKYTAGFFLNNQLQNFGSEGFNSYEPGKRSRTFMAPTVLKKDGETIGIGSPGGNRIPQILTPILDKYTHGKGSLQDIINEYRFTFEKNTAYTEIQLSSEVKNELSRKGLNVKKKVSPAFFGGVQALIKDERDNVITGAGDGRRNGTWKSNK</sequence>
<keyword evidence="2" id="KW-0808">Transferase</keyword>
<dbReference type="Pfam" id="PF01019">
    <property type="entry name" value="G_glu_transpept"/>
    <property type="match status" value="1"/>
</dbReference>
<dbReference type="EMBL" id="BLEY01000013">
    <property type="protein sequence ID" value="GEU27147.1"/>
    <property type="molecule type" value="Genomic_DNA"/>
</dbReference>
<dbReference type="PANTHER" id="PTHR43199">
    <property type="entry name" value="GLUTATHIONE HYDROLASE"/>
    <property type="match status" value="1"/>
</dbReference>
<dbReference type="RefSeq" id="WP_003159952.1">
    <property type="nucleotide sequence ID" value="NZ_AP014835.1"/>
</dbReference>
<evidence type="ECO:0000256" key="2">
    <source>
        <dbReference type="ARBA" id="ARBA00022679"/>
    </source>
</evidence>
<evidence type="ECO:0000313" key="5">
    <source>
        <dbReference type="EMBL" id="GET99928.1"/>
    </source>
</evidence>
<dbReference type="SMR" id="A0A640LEW2"/>
<dbReference type="PRINTS" id="PR01210">
    <property type="entry name" value="GGTRANSPTASE"/>
</dbReference>
<dbReference type="PANTHER" id="PTHR43199:SF1">
    <property type="entry name" value="GLUTATHIONE HYDROLASE PROENZYME"/>
    <property type="match status" value="1"/>
</dbReference>